<protein>
    <submittedName>
        <fullName evidence="1">Uncharacterized protein</fullName>
    </submittedName>
</protein>
<keyword evidence="2" id="KW-1185">Reference proteome</keyword>
<sequence>MKKIYLLFIWVSYISFGQVGIGTQTPQQDLHVAGSNSTIRIEGLDVINNVENNGLELTPVYVTNKGNLTLTPPTYISGGTGYELPLIILMDTPNFVPDNILSLPVPYNDHGRVINSDNSTESVTGLIHSITITVPSASMIEFKYAMSILYSATDLSSTPYDPSFITDERTRSYQTYFCIDLFSDGLDATELAKHYGTKGQYYGTAKGGTRGYTYMNSQAYATLPSGTHTVYFYGVVNDPPDTYTSIGFGGANEYLKIRVY</sequence>
<organism evidence="1 2">
    <name type="scientific">Flavobacterium haoranii</name>
    <dbReference type="NCBI Taxonomy" id="683124"/>
    <lineage>
        <taxon>Bacteria</taxon>
        <taxon>Pseudomonadati</taxon>
        <taxon>Bacteroidota</taxon>
        <taxon>Flavobacteriia</taxon>
        <taxon>Flavobacteriales</taxon>
        <taxon>Flavobacteriaceae</taxon>
        <taxon>Flavobacterium</taxon>
    </lineage>
</organism>
<name>A0A1M6F0E6_9FLAO</name>
<dbReference type="RefSeq" id="WP_072782609.1">
    <property type="nucleotide sequence ID" value="NZ_FQZH01000001.1"/>
</dbReference>
<dbReference type="EMBL" id="FQZH01000001">
    <property type="protein sequence ID" value="SHI91116.1"/>
    <property type="molecule type" value="Genomic_DNA"/>
</dbReference>
<evidence type="ECO:0000313" key="1">
    <source>
        <dbReference type="EMBL" id="SHI91116.1"/>
    </source>
</evidence>
<accession>A0A1M6F0E6</accession>
<reference evidence="1 2" key="1">
    <citation type="submission" date="2016-11" db="EMBL/GenBank/DDBJ databases">
        <authorList>
            <person name="Jaros S."/>
            <person name="Januszkiewicz K."/>
            <person name="Wedrychowicz H."/>
        </authorList>
    </citation>
    <scope>NUCLEOTIDE SEQUENCE [LARGE SCALE GENOMIC DNA]</scope>
    <source>
        <strain evidence="1 2">DSM 22807</strain>
    </source>
</reference>
<proteinExistence type="predicted"/>
<evidence type="ECO:0000313" key="2">
    <source>
        <dbReference type="Proteomes" id="UP000184232"/>
    </source>
</evidence>
<dbReference type="STRING" id="683124.SAMN05444337_1091"/>
<gene>
    <name evidence="1" type="ORF">SAMN05444337_1091</name>
</gene>
<dbReference type="AlphaFoldDB" id="A0A1M6F0E6"/>
<dbReference type="OrthoDB" id="1340656at2"/>
<dbReference type="Proteomes" id="UP000184232">
    <property type="component" value="Unassembled WGS sequence"/>
</dbReference>